<dbReference type="EMBL" id="JAIFOC010000128">
    <property type="protein sequence ID" value="MBX4223546.1"/>
    <property type="molecule type" value="Genomic_DNA"/>
</dbReference>
<reference evidence="2" key="3">
    <citation type="submission" date="2023-03" db="EMBL/GenBank/DDBJ databases">
        <authorList>
            <person name="Shen W."/>
            <person name="Cai J."/>
        </authorList>
    </citation>
    <scope>NUCLEOTIDE SEQUENCE</scope>
    <source>
        <strain evidence="2">B1010-2</strain>
    </source>
</reference>
<evidence type="ECO:0000313" key="3">
    <source>
        <dbReference type="EMBL" id="RBS32804.1"/>
    </source>
</evidence>
<reference evidence="1" key="2">
    <citation type="journal article" date="2022" name="J. Anim. Sci.">
        <title>Whole genome sequence analyses-based assessment of virulence potential and antimicrobial susceptibilities and resistance of Enterococcus faecium strains isolated from commercial swine and cattle probiotic products.</title>
        <authorList>
            <person name="Shridhar P.B."/>
            <person name="Amachawadi R.G."/>
            <person name="Tokach M."/>
            <person name="Patel I."/>
            <person name="Gangiredla J."/>
            <person name="Mammel M."/>
            <person name="Nagaraja T.G."/>
        </authorList>
    </citation>
    <scope>NUCLEOTIDE SEQUENCE</scope>
    <source>
        <strain evidence="1">EF215</strain>
    </source>
</reference>
<gene>
    <name evidence="3" type="ORF">EB12_01285</name>
    <name evidence="1" type="ORF">KYX88_12205</name>
    <name evidence="2" type="ORF">P6Z85_15080</name>
</gene>
<name>A0A2C9X6T8_ENTFC</name>
<dbReference type="Pfam" id="PF22652">
    <property type="entry name" value="DUF7006"/>
    <property type="match status" value="1"/>
</dbReference>
<dbReference type="EMBL" id="LEQJ01000006">
    <property type="protein sequence ID" value="RBS32804.1"/>
    <property type="molecule type" value="Genomic_DNA"/>
</dbReference>
<evidence type="ECO:0000313" key="4">
    <source>
        <dbReference type="Proteomes" id="UP000253144"/>
    </source>
</evidence>
<protein>
    <submittedName>
        <fullName evidence="3">Uncharacterized protein</fullName>
    </submittedName>
</protein>
<proteinExistence type="predicted"/>
<dbReference type="AlphaFoldDB" id="A0A2C9X6T8"/>
<dbReference type="EMBL" id="JARPTX010000143">
    <property type="protein sequence ID" value="MDT2371423.1"/>
    <property type="molecule type" value="Genomic_DNA"/>
</dbReference>
<sequence length="117" mass="14137">MNSFKKKFVSRFLNMKNFFEKKGDYDAYNYVLNLEKQTYYTLRKNDDNDFWTMLPKMLSIDSKLSLLEEFINLDIEEFCGGKELINMVESDYHTYYKESCGYKVDEQCPQSIIFYIE</sequence>
<dbReference type="Proteomes" id="UP001260956">
    <property type="component" value="Unassembled WGS sequence"/>
</dbReference>
<evidence type="ECO:0000313" key="1">
    <source>
        <dbReference type="EMBL" id="MBX4223546.1"/>
    </source>
</evidence>
<reference evidence="3 4" key="1">
    <citation type="submission" date="2015-06" db="EMBL/GenBank/DDBJ databases">
        <title>The Genome Sequence of Enterococcus faecium 131EA1.</title>
        <authorList>
            <consortium name="The Broad Institute Genomics Platform"/>
            <consortium name="The Broad Institute Genome Sequencing Center for Infectious Disease"/>
            <person name="Earl A.M."/>
            <person name="Van Tyne D."/>
            <person name="Lebreton F."/>
            <person name="Saavedra J.T."/>
            <person name="Gilmore M.S."/>
            <person name="Manson Mcguire A."/>
            <person name="Clock S."/>
            <person name="Crupain M."/>
            <person name="Rangan U."/>
            <person name="Young S."/>
            <person name="Abouelleil A."/>
            <person name="Cao P."/>
            <person name="Chapman S.B."/>
            <person name="Griggs A."/>
            <person name="Priest M."/>
            <person name="Shea T."/>
            <person name="Wortman J."/>
            <person name="Nusbaum C."/>
            <person name="Birren B."/>
        </authorList>
    </citation>
    <scope>NUCLEOTIDE SEQUENCE [LARGE SCALE GENOMIC DNA]</scope>
    <source>
        <strain evidence="3 4">131EA1</strain>
    </source>
</reference>
<comment type="caution">
    <text evidence="3">The sequence shown here is derived from an EMBL/GenBank/DDBJ whole genome shotgun (WGS) entry which is preliminary data.</text>
</comment>
<dbReference type="Proteomes" id="UP001139644">
    <property type="component" value="Unassembled WGS sequence"/>
</dbReference>
<dbReference type="InterPro" id="IPR054275">
    <property type="entry name" value="DUF7006"/>
</dbReference>
<evidence type="ECO:0000313" key="2">
    <source>
        <dbReference type="EMBL" id="MDT2371423.1"/>
    </source>
</evidence>
<dbReference type="Proteomes" id="UP000253144">
    <property type="component" value="Unassembled WGS sequence"/>
</dbReference>
<dbReference type="RefSeq" id="WP_002307007.1">
    <property type="nucleotide sequence ID" value="NZ_AP027221.1"/>
</dbReference>
<organism evidence="3 4">
    <name type="scientific">Enterococcus faecium</name>
    <name type="common">Streptococcus faecium</name>
    <dbReference type="NCBI Taxonomy" id="1352"/>
    <lineage>
        <taxon>Bacteria</taxon>
        <taxon>Bacillati</taxon>
        <taxon>Bacillota</taxon>
        <taxon>Bacilli</taxon>
        <taxon>Lactobacillales</taxon>
        <taxon>Enterococcaceae</taxon>
        <taxon>Enterococcus</taxon>
    </lineage>
</organism>
<accession>A0A2C9X6T8</accession>